<dbReference type="Proteomes" id="UP000499080">
    <property type="component" value="Unassembled WGS sequence"/>
</dbReference>
<evidence type="ECO:0000313" key="2">
    <source>
        <dbReference type="EMBL" id="GBN33123.1"/>
    </source>
</evidence>
<evidence type="ECO:0000256" key="1">
    <source>
        <dbReference type="SAM" id="Coils"/>
    </source>
</evidence>
<dbReference type="EMBL" id="BGPR01008334">
    <property type="protein sequence ID" value="GBN33123.1"/>
    <property type="molecule type" value="Genomic_DNA"/>
</dbReference>
<keyword evidence="1" id="KW-0175">Coiled coil</keyword>
<sequence length="151" mass="17417">MKIEEVKSEVQGKIEEEKSEIQRMIEEVKNKVQEKIGDIEKRFNDLEIRPDNFFISPEIMYSRPTVKRLTFGGQTSWTVFKTQFDVVSSTSGWSYFVKANQLVACLRGLAAEVLQAMPADKLSDLSTIERAVDRFGDSHLTQFYLTELKTR</sequence>
<reference evidence="2 3" key="1">
    <citation type="journal article" date="2019" name="Sci. Rep.">
        <title>Orb-weaving spider Araneus ventricosus genome elucidates the spidroin gene catalogue.</title>
        <authorList>
            <person name="Kono N."/>
            <person name="Nakamura H."/>
            <person name="Ohtoshi R."/>
            <person name="Moran D.A.P."/>
            <person name="Shinohara A."/>
            <person name="Yoshida Y."/>
            <person name="Fujiwara M."/>
            <person name="Mori M."/>
            <person name="Tomita M."/>
            <person name="Arakawa K."/>
        </authorList>
    </citation>
    <scope>NUCLEOTIDE SEQUENCE [LARGE SCALE GENOMIC DNA]</scope>
</reference>
<dbReference type="OrthoDB" id="6512026at2759"/>
<proteinExistence type="predicted"/>
<dbReference type="PANTHER" id="PTHR45823:SF1">
    <property type="entry name" value="T-SNARE COILED-COIL HOMOLOGY DOMAIN-CONTAINING PROTEIN"/>
    <property type="match status" value="1"/>
</dbReference>
<gene>
    <name evidence="2" type="ORF">AVEN_20968_1</name>
</gene>
<evidence type="ECO:0000313" key="3">
    <source>
        <dbReference type="Proteomes" id="UP000499080"/>
    </source>
</evidence>
<feature type="coiled-coil region" evidence="1">
    <location>
        <begin position="7"/>
        <end position="49"/>
    </location>
</feature>
<accession>A0A4Y2N2C2</accession>
<keyword evidence="3" id="KW-1185">Reference proteome</keyword>
<protein>
    <submittedName>
        <fullName evidence="2">Uncharacterized protein</fullName>
    </submittedName>
</protein>
<comment type="caution">
    <text evidence="2">The sequence shown here is derived from an EMBL/GenBank/DDBJ whole genome shotgun (WGS) entry which is preliminary data.</text>
</comment>
<organism evidence="2 3">
    <name type="scientific">Araneus ventricosus</name>
    <name type="common">Orbweaver spider</name>
    <name type="synonym">Epeira ventricosa</name>
    <dbReference type="NCBI Taxonomy" id="182803"/>
    <lineage>
        <taxon>Eukaryota</taxon>
        <taxon>Metazoa</taxon>
        <taxon>Ecdysozoa</taxon>
        <taxon>Arthropoda</taxon>
        <taxon>Chelicerata</taxon>
        <taxon>Arachnida</taxon>
        <taxon>Araneae</taxon>
        <taxon>Araneomorphae</taxon>
        <taxon>Entelegynae</taxon>
        <taxon>Araneoidea</taxon>
        <taxon>Araneidae</taxon>
        <taxon>Araneus</taxon>
    </lineage>
</organism>
<name>A0A4Y2N2C2_ARAVE</name>
<dbReference type="PANTHER" id="PTHR45823">
    <property type="entry name" value="T-SNARE COILED-COIL HOMOLOGY DOMAIN-CONTAINING PROTEIN"/>
    <property type="match status" value="1"/>
</dbReference>
<dbReference type="AlphaFoldDB" id="A0A4Y2N2C2"/>